<dbReference type="Pfam" id="PF00096">
    <property type="entry name" value="zf-C2H2"/>
    <property type="match status" value="3"/>
</dbReference>
<dbReference type="SUPFAM" id="SSF57667">
    <property type="entry name" value="beta-beta-alpha zinc fingers"/>
    <property type="match status" value="1"/>
</dbReference>
<keyword evidence="6" id="KW-0539">Nucleus</keyword>
<dbReference type="RefSeq" id="XP_013395993.1">
    <property type="nucleotide sequence ID" value="XM_013540539.1"/>
</dbReference>
<evidence type="ECO:0000256" key="2">
    <source>
        <dbReference type="ARBA" id="ARBA00022723"/>
    </source>
</evidence>
<gene>
    <name evidence="11" type="primary">LOC106163069</name>
</gene>
<evidence type="ECO:0000256" key="1">
    <source>
        <dbReference type="ARBA" id="ARBA00004123"/>
    </source>
</evidence>
<dbReference type="FunFam" id="3.30.160.60:FF:000125">
    <property type="entry name" value="Putative zinc finger protein 143"/>
    <property type="match status" value="1"/>
</dbReference>
<evidence type="ECO:0000256" key="8">
    <source>
        <dbReference type="SAM" id="MobiDB-lite"/>
    </source>
</evidence>
<keyword evidence="2" id="KW-0479">Metal-binding</keyword>
<dbReference type="STRING" id="7574.A0A1S3ICV0"/>
<dbReference type="PANTHER" id="PTHR23235">
    <property type="entry name" value="KRUEPPEL-LIKE TRANSCRIPTION FACTOR"/>
    <property type="match status" value="1"/>
</dbReference>
<feature type="region of interest" description="Disordered" evidence="8">
    <location>
        <begin position="53"/>
        <end position="87"/>
    </location>
</feature>
<reference evidence="11" key="1">
    <citation type="submission" date="2025-08" db="UniProtKB">
        <authorList>
            <consortium name="RefSeq"/>
        </authorList>
    </citation>
    <scope>IDENTIFICATION</scope>
    <source>
        <tissue evidence="11">Gonads</tissue>
    </source>
</reference>
<feature type="domain" description="C2H2-type" evidence="9">
    <location>
        <begin position="361"/>
        <end position="388"/>
    </location>
</feature>
<dbReference type="GO" id="GO:0000978">
    <property type="term" value="F:RNA polymerase II cis-regulatory region sequence-specific DNA binding"/>
    <property type="evidence" value="ECO:0007669"/>
    <property type="project" value="TreeGrafter"/>
</dbReference>
<dbReference type="InParanoid" id="A0A1S3ICV0"/>
<dbReference type="GO" id="GO:0008270">
    <property type="term" value="F:zinc ion binding"/>
    <property type="evidence" value="ECO:0007669"/>
    <property type="project" value="UniProtKB-KW"/>
</dbReference>
<dbReference type="Gene3D" id="3.30.160.60">
    <property type="entry name" value="Classic Zinc Finger"/>
    <property type="match status" value="3"/>
</dbReference>
<proteinExistence type="predicted"/>
<feature type="domain" description="C2H2-type" evidence="9">
    <location>
        <begin position="301"/>
        <end position="330"/>
    </location>
</feature>
<dbReference type="GO" id="GO:0005634">
    <property type="term" value="C:nucleus"/>
    <property type="evidence" value="ECO:0007669"/>
    <property type="project" value="UniProtKB-SubCell"/>
</dbReference>
<keyword evidence="4 7" id="KW-0863">Zinc-finger</keyword>
<keyword evidence="3" id="KW-0677">Repeat</keyword>
<keyword evidence="10" id="KW-1185">Reference proteome</keyword>
<evidence type="ECO:0000313" key="11">
    <source>
        <dbReference type="RefSeq" id="XP_013395993.1"/>
    </source>
</evidence>
<feature type="region of interest" description="Disordered" evidence="8">
    <location>
        <begin position="383"/>
        <end position="422"/>
    </location>
</feature>
<dbReference type="PROSITE" id="PS50157">
    <property type="entry name" value="ZINC_FINGER_C2H2_2"/>
    <property type="match status" value="3"/>
</dbReference>
<evidence type="ECO:0000256" key="3">
    <source>
        <dbReference type="ARBA" id="ARBA00022737"/>
    </source>
</evidence>
<dbReference type="AlphaFoldDB" id="A0A1S3ICV0"/>
<dbReference type="FunFam" id="3.30.160.60:FF:000018">
    <property type="entry name" value="Krueppel-like factor 15"/>
    <property type="match status" value="1"/>
</dbReference>
<name>A0A1S3ICV0_LINAN</name>
<evidence type="ECO:0000313" key="10">
    <source>
        <dbReference type="Proteomes" id="UP000085678"/>
    </source>
</evidence>
<comment type="subcellular location">
    <subcellularLocation>
        <location evidence="1">Nucleus</location>
    </subcellularLocation>
</comment>
<dbReference type="KEGG" id="lak:106163069"/>
<dbReference type="PANTHER" id="PTHR23235:SF164">
    <property type="entry name" value="C2H2-TYPE DOMAIN-CONTAINING PROTEIN"/>
    <property type="match status" value="1"/>
</dbReference>
<dbReference type="PROSITE" id="PS00028">
    <property type="entry name" value="ZINC_FINGER_C2H2_1"/>
    <property type="match status" value="3"/>
</dbReference>
<dbReference type="FunFam" id="3.30.160.60:FF:000926">
    <property type="entry name" value="Kruppel like factor 13"/>
    <property type="match status" value="1"/>
</dbReference>
<sequence>MRDDAMDCEPSSPVYIQQFFPETNERPKSTCKKGKGHCLECEAASTLLSISKASTRSGHGCSSPARPDTPVSEDDASNHKHSTEDNSALLKESKLAQLLMGKPIVTTTLPYETPPRTPTDIDSPFELDSEKRCCSSGQPVSVIVSTKSLKAQATSDAANHNTATGGQRHCKQTTTDNNPMPSLPSQSLLTQALCTPPNNPLINMPPNRSPVTSSTAFPVSVMAPPFSVPIFSVAKPQIIQVFLMNSNNNGGNLKTLDEKSAVLKKTGDKLCPIAPAPVACNTAQGVADMLKIEELKRRRSHVCHYENCGKTYFKSSHLKAHLRTHTGEKPFVCTWEGCDKRFARSDELSRHKRTHTGEKKFACPVCDRKFMRSDHLTKHMKRHVTNKHTPQQLTRPPVESSMDCNSNDSHMSDVSQCSTDKPAPTPISLSVYVPVASQGSA</sequence>
<dbReference type="GeneID" id="106163069"/>
<feature type="domain" description="C2H2-type" evidence="9">
    <location>
        <begin position="331"/>
        <end position="360"/>
    </location>
</feature>
<evidence type="ECO:0000256" key="7">
    <source>
        <dbReference type="PROSITE-ProRule" id="PRU00042"/>
    </source>
</evidence>
<keyword evidence="5" id="KW-0862">Zinc</keyword>
<evidence type="ECO:0000259" key="9">
    <source>
        <dbReference type="PROSITE" id="PS50157"/>
    </source>
</evidence>
<dbReference type="OrthoDB" id="6100704at2759"/>
<dbReference type="InterPro" id="IPR036236">
    <property type="entry name" value="Znf_C2H2_sf"/>
</dbReference>
<dbReference type="SMART" id="SM00355">
    <property type="entry name" value="ZnF_C2H2"/>
    <property type="match status" value="3"/>
</dbReference>
<evidence type="ECO:0000256" key="6">
    <source>
        <dbReference type="ARBA" id="ARBA00023242"/>
    </source>
</evidence>
<protein>
    <submittedName>
        <fullName evidence="11">Early growth response protein 1</fullName>
    </submittedName>
</protein>
<evidence type="ECO:0000256" key="4">
    <source>
        <dbReference type="ARBA" id="ARBA00022771"/>
    </source>
</evidence>
<dbReference type="Proteomes" id="UP000085678">
    <property type="component" value="Unplaced"/>
</dbReference>
<evidence type="ECO:0000256" key="5">
    <source>
        <dbReference type="ARBA" id="ARBA00022833"/>
    </source>
</evidence>
<organism evidence="10 11">
    <name type="scientific">Lingula anatina</name>
    <name type="common">Brachiopod</name>
    <name type="synonym">Lingula unguis</name>
    <dbReference type="NCBI Taxonomy" id="7574"/>
    <lineage>
        <taxon>Eukaryota</taxon>
        <taxon>Metazoa</taxon>
        <taxon>Spiralia</taxon>
        <taxon>Lophotrochozoa</taxon>
        <taxon>Brachiopoda</taxon>
        <taxon>Linguliformea</taxon>
        <taxon>Lingulata</taxon>
        <taxon>Lingulida</taxon>
        <taxon>Linguloidea</taxon>
        <taxon>Lingulidae</taxon>
        <taxon>Lingula</taxon>
    </lineage>
</organism>
<feature type="compositionally biased region" description="Polar residues" evidence="8">
    <location>
        <begin position="402"/>
        <end position="419"/>
    </location>
</feature>
<dbReference type="InterPro" id="IPR013087">
    <property type="entry name" value="Znf_C2H2_type"/>
</dbReference>
<accession>A0A1S3ICV0</accession>
<dbReference type="GO" id="GO:0000981">
    <property type="term" value="F:DNA-binding transcription factor activity, RNA polymerase II-specific"/>
    <property type="evidence" value="ECO:0007669"/>
    <property type="project" value="TreeGrafter"/>
</dbReference>